<keyword evidence="2" id="KW-1185">Reference proteome</keyword>
<evidence type="ECO:0000313" key="2">
    <source>
        <dbReference type="Proteomes" id="UP001558474"/>
    </source>
</evidence>
<name>A0ABV3VCV9_9MYCO</name>
<sequence>MARLTPPIPPPGVVLTDVPSIRGRVAAHRWLNDVLGVPVTLSYVRQATARGQLKGTKMGGALFFSTRGLFAWIMARYDEAAT</sequence>
<reference evidence="1 2" key="1">
    <citation type="submission" date="2024-04" db="EMBL/GenBank/DDBJ databases">
        <title>Genomic Markers of Mycobacteria.</title>
        <authorList>
            <person name="Soliman M.S."/>
            <person name="Elkholy A."/>
            <person name="Soliman N.S."/>
            <person name="Abbas A."/>
            <person name="Khayrat S."/>
            <person name="Shawky S."/>
        </authorList>
    </citation>
    <scope>NUCLEOTIDE SEQUENCE [LARGE SCALE GENOMIC DNA]</scope>
    <source>
        <strain evidence="1 2">Egy-CU-AM5</strain>
    </source>
</reference>
<dbReference type="EMBL" id="JBDLOU010000016">
    <property type="protein sequence ID" value="MEX3738580.1"/>
    <property type="molecule type" value="Genomic_DNA"/>
</dbReference>
<accession>A0ABV3VCV9</accession>
<dbReference type="RefSeq" id="WP_368572898.1">
    <property type="nucleotide sequence ID" value="NZ_JBDLOU010000016.1"/>
</dbReference>
<dbReference type="Proteomes" id="UP001558474">
    <property type="component" value="Unassembled WGS sequence"/>
</dbReference>
<gene>
    <name evidence="1" type="ORF">ABFW12_10050</name>
</gene>
<evidence type="ECO:0000313" key="1">
    <source>
        <dbReference type="EMBL" id="MEX3738580.1"/>
    </source>
</evidence>
<organism evidence="1 2">
    <name type="scientific">Mycolicibacterium porcinum</name>
    <dbReference type="NCBI Taxonomy" id="39693"/>
    <lineage>
        <taxon>Bacteria</taxon>
        <taxon>Bacillati</taxon>
        <taxon>Actinomycetota</taxon>
        <taxon>Actinomycetes</taxon>
        <taxon>Mycobacteriales</taxon>
        <taxon>Mycobacteriaceae</taxon>
        <taxon>Mycolicibacterium</taxon>
    </lineage>
</organism>
<protein>
    <submittedName>
        <fullName evidence="1">Uncharacterized protein</fullName>
    </submittedName>
</protein>
<comment type="caution">
    <text evidence="1">The sequence shown here is derived from an EMBL/GenBank/DDBJ whole genome shotgun (WGS) entry which is preliminary data.</text>
</comment>
<proteinExistence type="predicted"/>